<proteinExistence type="predicted"/>
<gene>
    <name evidence="1" type="ORF">IQK56_22605</name>
</gene>
<dbReference type="Proteomes" id="UP000613075">
    <property type="component" value="Unassembled WGS sequence"/>
</dbReference>
<comment type="caution">
    <text evidence="1">The sequence shown here is derived from an EMBL/GenBank/DDBJ whole genome shotgun (WGS) entry which is preliminary data.</text>
</comment>
<evidence type="ECO:0000313" key="2">
    <source>
        <dbReference type="Proteomes" id="UP000613075"/>
    </source>
</evidence>
<dbReference type="EMBL" id="JADDUM010000195">
    <property type="protein sequence ID" value="MBE8593480.1"/>
    <property type="molecule type" value="Genomic_DNA"/>
</dbReference>
<organism evidence="1 2">
    <name type="scientific">Pseudomonas cyclaminis</name>
    <dbReference type="NCBI Taxonomy" id="2781239"/>
    <lineage>
        <taxon>Bacteria</taxon>
        <taxon>Pseudomonadati</taxon>
        <taxon>Pseudomonadota</taxon>
        <taxon>Gammaproteobacteria</taxon>
        <taxon>Pseudomonadales</taxon>
        <taxon>Pseudomonadaceae</taxon>
        <taxon>Pseudomonas</taxon>
    </lineage>
</organism>
<dbReference type="RefSeq" id="WP_193863541.1">
    <property type="nucleotide sequence ID" value="NZ_JADDUM010000195.1"/>
</dbReference>
<reference evidence="1 2" key="1">
    <citation type="submission" date="2020-10" db="EMBL/GenBank/DDBJ databases">
        <title>The draft genomes of Cyclamen pathogen Pseudomonas sp.</title>
        <authorList>
            <person name="Fujikawa T."/>
            <person name="Sawada H."/>
        </authorList>
    </citation>
    <scope>NUCLEOTIDE SEQUENCE [LARGE SCALE GENOMIC DNA]</scope>
    <source>
        <strain evidence="1 2">MAFF 301449</strain>
    </source>
</reference>
<protein>
    <recommendedName>
        <fullName evidence="3">MarR family transcriptional regulator</fullName>
    </recommendedName>
</protein>
<name>A0ABR9SX32_9PSED</name>
<sequence length="231" mass="25620">MKSQDVLILFKLISLELQARGERVKKREFSVMQDSEGAVISTIKQFFENENDIQAVQLSDLEDWRGWDESEPAEQDNQQSYSVRALASALGLSKTEVSSSLSRCREIGLVFTDNNDGSPLVRKKALLDLVTYSIRYIFPVKPGPIVRGIPTAFAAPILAGKVISGGELIPVWPDAYGKSKGQEITPLYKTVPGAVKKDELLYHFLALVDAIRIGGPREAKVADAMLREWIL</sequence>
<evidence type="ECO:0008006" key="3">
    <source>
        <dbReference type="Google" id="ProtNLM"/>
    </source>
</evidence>
<evidence type="ECO:0000313" key="1">
    <source>
        <dbReference type="EMBL" id="MBE8593480.1"/>
    </source>
</evidence>
<keyword evidence="2" id="KW-1185">Reference proteome</keyword>
<accession>A0ABR9SX32</accession>